<dbReference type="Proteomes" id="UP001157418">
    <property type="component" value="Unassembled WGS sequence"/>
</dbReference>
<keyword evidence="3" id="KW-1185">Reference proteome</keyword>
<reference evidence="2 3" key="1">
    <citation type="submission" date="2022-01" db="EMBL/GenBank/DDBJ databases">
        <authorList>
            <person name="Xiong W."/>
            <person name="Schranz E."/>
        </authorList>
    </citation>
    <scope>NUCLEOTIDE SEQUENCE [LARGE SCALE GENOMIC DNA]</scope>
</reference>
<feature type="compositionally biased region" description="Basic residues" evidence="1">
    <location>
        <begin position="147"/>
        <end position="158"/>
    </location>
</feature>
<protein>
    <submittedName>
        <fullName evidence="2">Uncharacterized protein</fullName>
    </submittedName>
</protein>
<evidence type="ECO:0000313" key="2">
    <source>
        <dbReference type="EMBL" id="CAH1432011.1"/>
    </source>
</evidence>
<proteinExistence type="predicted"/>
<evidence type="ECO:0000256" key="1">
    <source>
        <dbReference type="SAM" id="MobiDB-lite"/>
    </source>
</evidence>
<feature type="region of interest" description="Disordered" evidence="1">
    <location>
        <begin position="241"/>
        <end position="293"/>
    </location>
</feature>
<evidence type="ECO:0000313" key="3">
    <source>
        <dbReference type="Proteomes" id="UP001157418"/>
    </source>
</evidence>
<feature type="compositionally biased region" description="Polar residues" evidence="1">
    <location>
        <begin position="18"/>
        <end position="28"/>
    </location>
</feature>
<dbReference type="EMBL" id="CAKMRJ010003334">
    <property type="protein sequence ID" value="CAH1432011.1"/>
    <property type="molecule type" value="Genomic_DNA"/>
</dbReference>
<comment type="caution">
    <text evidence="2">The sequence shown here is derived from an EMBL/GenBank/DDBJ whole genome shotgun (WGS) entry which is preliminary data.</text>
</comment>
<feature type="region of interest" description="Disordered" evidence="1">
    <location>
        <begin position="123"/>
        <end position="159"/>
    </location>
</feature>
<accession>A0AAU9N2R3</accession>
<organism evidence="2 3">
    <name type="scientific">Lactuca virosa</name>
    <dbReference type="NCBI Taxonomy" id="75947"/>
    <lineage>
        <taxon>Eukaryota</taxon>
        <taxon>Viridiplantae</taxon>
        <taxon>Streptophyta</taxon>
        <taxon>Embryophyta</taxon>
        <taxon>Tracheophyta</taxon>
        <taxon>Spermatophyta</taxon>
        <taxon>Magnoliopsida</taxon>
        <taxon>eudicotyledons</taxon>
        <taxon>Gunneridae</taxon>
        <taxon>Pentapetalae</taxon>
        <taxon>asterids</taxon>
        <taxon>campanulids</taxon>
        <taxon>Asterales</taxon>
        <taxon>Asteraceae</taxon>
        <taxon>Cichorioideae</taxon>
        <taxon>Cichorieae</taxon>
        <taxon>Lactucinae</taxon>
        <taxon>Lactuca</taxon>
    </lineage>
</organism>
<dbReference type="AlphaFoldDB" id="A0AAU9N2R3"/>
<name>A0AAU9N2R3_9ASTR</name>
<gene>
    <name evidence="2" type="ORF">LVIROSA_LOCUS18699</name>
</gene>
<feature type="region of interest" description="Disordered" evidence="1">
    <location>
        <begin position="175"/>
        <end position="194"/>
    </location>
</feature>
<feature type="compositionally biased region" description="Acidic residues" evidence="1">
    <location>
        <begin position="252"/>
        <end position="272"/>
    </location>
</feature>
<sequence length="399" mass="44452">MADQSLAILQKKVHHRGPQSNALMGSSNFFVDDGNKSGSSGNRDSFELKSMDSTRIRSADIIDTNQEHKKRCFEKLVVRTERMTKENVEDVKCSLKVEVIDDTALIEATAAVSGFKNSYGKETDVGIGHNPGNLGGSKNPKQENDGKKKRNKVSKKGKGCSMKCVKEKKLNTQVVEDQSAKHKKIPDGKGPNGFRKTYPKVKLVYRKKDSIGPNSIAADVQEHLISETESEPEKIIEGAFQEPESNLKASDENEEESTIELVETEPVIDNDDGLQSNPKKNEEEDQNVCETATASVESKKMAYTREEMEALRFANEDEQKKKWAKIYDGFSSSVAKEYISLLSDMNKQQTQRYNRVANCGSTFNRHAILSMPPVLPLGSSSSYKKMAPIVHTGFRVNFT</sequence>
<feature type="region of interest" description="Disordered" evidence="1">
    <location>
        <begin position="1"/>
        <end position="28"/>
    </location>
</feature>